<accession>A0A3N4W135</accession>
<gene>
    <name evidence="1" type="ORF">EDC46_0450</name>
</gene>
<comment type="caution">
    <text evidence="1">The sequence shown here is derived from an EMBL/GenBank/DDBJ whole genome shotgun (WGS) entry which is preliminary data.</text>
</comment>
<evidence type="ECO:0000313" key="1">
    <source>
        <dbReference type="EMBL" id="RPE86059.1"/>
    </source>
</evidence>
<sequence>MSKLLIDDQPLQVLPALAEAIGLNEALVLQQIHWLLERSRNQAEGKSWVYNTYEQWRENHFRFFSLSTVRRTIDNLEKLGLLISTTKFNKMKVDKTKWYSIDYQALNALEITTAKNDRPSAQNEQSNGSNWTDVSVQFEQTNNQENIQETPTRDIKKTTQKKSADLDLLEEFGITGQLAEDFIRLRKSKNAPISKTALSRLEKQADLAKLPLREVVEIMIERNWQGFKADWDWQNGKPRASNGTTAKDSFSDENTDWWVGKTIEIRGQR</sequence>
<keyword evidence="2" id="KW-1185">Reference proteome</keyword>
<dbReference type="RefSeq" id="WP_124210620.1">
    <property type="nucleotide sequence ID" value="NZ_CP016615.1"/>
</dbReference>
<protein>
    <submittedName>
        <fullName evidence="1">Uncharacterized protein</fullName>
    </submittedName>
</protein>
<dbReference type="AlphaFoldDB" id="A0A3N4W135"/>
<reference evidence="1 2" key="1">
    <citation type="submission" date="2018-11" db="EMBL/GenBank/DDBJ databases">
        <title>Genomic Encyclopedia of Type Strains, Phase IV (KMG-IV): sequencing the most valuable type-strain genomes for metagenomic binning, comparative biology and taxonomic classification.</title>
        <authorList>
            <person name="Goeker M."/>
        </authorList>
    </citation>
    <scope>NUCLEOTIDE SEQUENCE [LARGE SCALE GENOMIC DNA]</scope>
    <source>
        <strain evidence="1 2">DSM 27238</strain>
    </source>
</reference>
<evidence type="ECO:0000313" key="2">
    <source>
        <dbReference type="Proteomes" id="UP000281691"/>
    </source>
</evidence>
<dbReference type="Proteomes" id="UP000281691">
    <property type="component" value="Unassembled WGS sequence"/>
</dbReference>
<dbReference type="EMBL" id="RKQP01000001">
    <property type="protein sequence ID" value="RPE86059.1"/>
    <property type="molecule type" value="Genomic_DNA"/>
</dbReference>
<dbReference type="OrthoDB" id="6479251at2"/>
<organism evidence="1 2">
    <name type="scientific">Vespertiliibacter pulmonis</name>
    <dbReference type="NCBI Taxonomy" id="1443036"/>
    <lineage>
        <taxon>Bacteria</taxon>
        <taxon>Pseudomonadati</taxon>
        <taxon>Pseudomonadota</taxon>
        <taxon>Gammaproteobacteria</taxon>
        <taxon>Pasteurellales</taxon>
        <taxon>Pasteurellaceae</taxon>
        <taxon>Vespertiliibacter</taxon>
    </lineage>
</organism>
<name>A0A3N4W135_9PAST</name>
<proteinExistence type="predicted"/>